<accession>A0A668TSY2</accession>
<dbReference type="InterPro" id="IPR000092">
    <property type="entry name" value="Polyprenyl_synt"/>
</dbReference>
<dbReference type="SUPFAM" id="SSF48576">
    <property type="entry name" value="Terpenoid synthases"/>
    <property type="match status" value="1"/>
</dbReference>
<dbReference type="Pfam" id="PF00348">
    <property type="entry name" value="polyprenyl_synt"/>
    <property type="match status" value="1"/>
</dbReference>
<sequence>MFSPSWSRLSCVALSSRGGLRTLSLFSSSGSSNWSKVVSDAEKIVGYPTSFMSLRCLLSDELSNVAMHLRKLVGTQHPLLNTARGFVYDSKNNLQMRGLVVLLLSKAAGPSHTASDLLAQDMVSGIYPSQRNLAEITELIHTAFLVHRGIVNLKEWTVSDGPLKDMQFGNKMAVLSGDFLLANACTGLAQLNNTKVVELISSAIGDLVQGIYYENSHNTEENGLTDGVDVAAWEEQTFLSHGALLAKSCQAAMELAKHDKESQRLAYKYGKHLSLGHKLNSDLQPFVKSRAGEPLSFSLSAAPVVFHRQIIGRETWHHQLQQAKTLRNQLDYSKLLAAVKSEKGVSTAMDLCCYHGNKALEAIQAFPSSEARSALENIASAVTKF</sequence>
<dbReference type="PANTHER" id="PTHR12001:SF55">
    <property type="entry name" value="ALL TRANS-POLYPRENYL-DIPHOSPHATE SYNTHASE PDSS2"/>
    <property type="match status" value="1"/>
</dbReference>
<evidence type="ECO:0000256" key="1">
    <source>
        <dbReference type="RuleBase" id="RU004466"/>
    </source>
</evidence>
<dbReference type="OMA" id="YPTSYFS"/>
<dbReference type="Proteomes" id="UP000472276">
    <property type="component" value="Unassembled WGS sequence"/>
</dbReference>
<dbReference type="Ensembl" id="ENSOABT00000029828.2">
    <property type="protein sequence ID" value="ENSOABP00000029017.1"/>
    <property type="gene ID" value="ENSOABG00000013513.2"/>
</dbReference>
<name>A0A668TSY2_OREAU</name>
<keyword evidence="3" id="KW-1185">Reference proteome</keyword>
<dbReference type="Gene3D" id="1.10.600.10">
    <property type="entry name" value="Farnesyl Diphosphate Synthase"/>
    <property type="match status" value="1"/>
</dbReference>
<dbReference type="GO" id="GO:0005739">
    <property type="term" value="C:mitochondrion"/>
    <property type="evidence" value="ECO:0007669"/>
    <property type="project" value="TreeGrafter"/>
</dbReference>
<gene>
    <name evidence="2" type="primary">PDSS2</name>
</gene>
<dbReference type="AlphaFoldDB" id="A0A668TSY2"/>
<dbReference type="GO" id="GO:0006744">
    <property type="term" value="P:ubiquinone biosynthetic process"/>
    <property type="evidence" value="ECO:0007669"/>
    <property type="project" value="TreeGrafter"/>
</dbReference>
<evidence type="ECO:0000313" key="2">
    <source>
        <dbReference type="Ensembl" id="ENSOABP00000029017.1"/>
    </source>
</evidence>
<dbReference type="GO" id="GO:0008299">
    <property type="term" value="P:isoprenoid biosynthetic process"/>
    <property type="evidence" value="ECO:0007669"/>
    <property type="project" value="InterPro"/>
</dbReference>
<organism evidence="2 3">
    <name type="scientific">Oreochromis aureus</name>
    <name type="common">Israeli tilapia</name>
    <name type="synonym">Chromis aureus</name>
    <dbReference type="NCBI Taxonomy" id="47969"/>
    <lineage>
        <taxon>Eukaryota</taxon>
        <taxon>Metazoa</taxon>
        <taxon>Chordata</taxon>
        <taxon>Craniata</taxon>
        <taxon>Vertebrata</taxon>
        <taxon>Euteleostomi</taxon>
        <taxon>Actinopterygii</taxon>
        <taxon>Neopterygii</taxon>
        <taxon>Teleostei</taxon>
        <taxon>Neoteleostei</taxon>
        <taxon>Acanthomorphata</taxon>
        <taxon>Ovalentaria</taxon>
        <taxon>Cichlomorphae</taxon>
        <taxon>Cichliformes</taxon>
        <taxon>Cichlidae</taxon>
        <taxon>African cichlids</taxon>
        <taxon>Pseudocrenilabrinae</taxon>
        <taxon>Oreochromini</taxon>
        <taxon>Oreochromis</taxon>
    </lineage>
</organism>
<keyword evidence="1" id="KW-0808">Transferase</keyword>
<dbReference type="GeneID" id="116325318"/>
<dbReference type="InterPro" id="IPR008949">
    <property type="entry name" value="Isoprenoid_synthase_dom_sf"/>
</dbReference>
<reference evidence="2" key="2">
    <citation type="submission" date="2025-09" db="UniProtKB">
        <authorList>
            <consortium name="Ensembl"/>
        </authorList>
    </citation>
    <scope>IDENTIFICATION</scope>
</reference>
<proteinExistence type="inferred from homology"/>
<dbReference type="GO" id="GO:0004659">
    <property type="term" value="F:prenyltransferase activity"/>
    <property type="evidence" value="ECO:0007669"/>
    <property type="project" value="InterPro"/>
</dbReference>
<protein>
    <submittedName>
        <fullName evidence="2">Uncharacterized protein</fullName>
    </submittedName>
</protein>
<dbReference type="PANTHER" id="PTHR12001">
    <property type="entry name" value="GERANYLGERANYL PYROPHOSPHATE SYNTHASE"/>
    <property type="match status" value="1"/>
</dbReference>
<evidence type="ECO:0000313" key="3">
    <source>
        <dbReference type="Proteomes" id="UP000472276"/>
    </source>
</evidence>
<reference evidence="2" key="1">
    <citation type="submission" date="2025-08" db="UniProtKB">
        <authorList>
            <consortium name="Ensembl"/>
        </authorList>
    </citation>
    <scope>IDENTIFICATION</scope>
</reference>
<dbReference type="RefSeq" id="XP_031602026.1">
    <property type="nucleotide sequence ID" value="XM_031746166.2"/>
</dbReference>
<comment type="similarity">
    <text evidence="1">Belongs to the FPP/GGPP synthase family.</text>
</comment>
<dbReference type="GO" id="GO:1990234">
    <property type="term" value="C:transferase complex"/>
    <property type="evidence" value="ECO:0007669"/>
    <property type="project" value="TreeGrafter"/>
</dbReference>